<comment type="caution">
    <text evidence="3">The sequence shown here is derived from an EMBL/GenBank/DDBJ whole genome shotgun (WGS) entry which is preliminary data.</text>
</comment>
<evidence type="ECO:0000259" key="2">
    <source>
        <dbReference type="Pfam" id="PF16486"/>
    </source>
</evidence>
<organism evidence="3 4">
    <name type="scientific">Aristolochia fimbriata</name>
    <name type="common">White veined hardy Dutchman's pipe vine</name>
    <dbReference type="NCBI Taxonomy" id="158543"/>
    <lineage>
        <taxon>Eukaryota</taxon>
        <taxon>Viridiplantae</taxon>
        <taxon>Streptophyta</taxon>
        <taxon>Embryophyta</taxon>
        <taxon>Tracheophyta</taxon>
        <taxon>Spermatophyta</taxon>
        <taxon>Magnoliopsida</taxon>
        <taxon>Magnoliidae</taxon>
        <taxon>Piperales</taxon>
        <taxon>Aristolochiaceae</taxon>
        <taxon>Aristolochia</taxon>
    </lineage>
</organism>
<dbReference type="AlphaFoldDB" id="A0AAV7EQ57"/>
<dbReference type="EMBL" id="JAINDJ010000004">
    <property type="protein sequence ID" value="KAG9450868.1"/>
    <property type="molecule type" value="Genomic_DNA"/>
</dbReference>
<gene>
    <name evidence="3" type="ORF">H6P81_010833</name>
</gene>
<dbReference type="InterPro" id="IPR032474">
    <property type="entry name" value="Argonaute_N"/>
</dbReference>
<accession>A0AAV7EQ57</accession>
<feature type="region of interest" description="Disordered" evidence="1">
    <location>
        <begin position="1"/>
        <end position="51"/>
    </location>
</feature>
<feature type="compositionally biased region" description="Pro residues" evidence="1">
    <location>
        <begin position="12"/>
        <end position="22"/>
    </location>
</feature>
<protein>
    <recommendedName>
        <fullName evidence="2">Protein argonaute N-terminal domain-containing protein</fullName>
    </recommendedName>
</protein>
<evidence type="ECO:0000313" key="4">
    <source>
        <dbReference type="Proteomes" id="UP000825729"/>
    </source>
</evidence>
<reference evidence="3 4" key="1">
    <citation type="submission" date="2021-07" db="EMBL/GenBank/DDBJ databases">
        <title>The Aristolochia fimbriata genome: insights into angiosperm evolution, floral development and chemical biosynthesis.</title>
        <authorList>
            <person name="Jiao Y."/>
        </authorList>
    </citation>
    <scope>NUCLEOTIDE SEQUENCE [LARGE SCALE GENOMIC DNA]</scope>
    <source>
        <strain evidence="3">IBCAS-2021</strain>
        <tissue evidence="3">Leaf</tissue>
    </source>
</reference>
<dbReference type="PANTHER" id="PTHR22891">
    <property type="entry name" value="EUKARYOTIC TRANSLATION INITIATION FACTOR 2C"/>
    <property type="match status" value="1"/>
</dbReference>
<sequence length="209" mass="23112">MDPSETETSGVLPPPPPVPPNVIPLKAEADKVPVQKPSKPTRFPVARPRTGRKGTPIHLLTNHFKVNVSNNNGFFYHYSVYLSHEDGKPVVGKGVGRKVMDKVHETYETELGGRNLAYDGEKALFTLGALPQNNLEFTVVLEDISSSKVLGNGSRGNGETRKKMLRRPYRSKTFKVEISFAAKIPMQAIGNALRGHEYSENSQEALRAY</sequence>
<dbReference type="Proteomes" id="UP000825729">
    <property type="component" value="Unassembled WGS sequence"/>
</dbReference>
<evidence type="ECO:0000256" key="1">
    <source>
        <dbReference type="SAM" id="MobiDB-lite"/>
    </source>
</evidence>
<feature type="domain" description="Protein argonaute N-terminal" evidence="2">
    <location>
        <begin position="55"/>
        <end position="208"/>
    </location>
</feature>
<keyword evidence="4" id="KW-1185">Reference proteome</keyword>
<dbReference type="Pfam" id="PF16486">
    <property type="entry name" value="ArgoN"/>
    <property type="match status" value="1"/>
</dbReference>
<proteinExistence type="predicted"/>
<evidence type="ECO:0000313" key="3">
    <source>
        <dbReference type="EMBL" id="KAG9450868.1"/>
    </source>
</evidence>
<name>A0AAV7EQ57_ARIFI</name>